<protein>
    <submittedName>
        <fullName evidence="2">Uncharacterized protein</fullName>
    </submittedName>
</protein>
<feature type="region of interest" description="Disordered" evidence="1">
    <location>
        <begin position="76"/>
        <end position="242"/>
    </location>
</feature>
<evidence type="ECO:0000313" key="2">
    <source>
        <dbReference type="EMBL" id="EJK53228.1"/>
    </source>
</evidence>
<feature type="compositionally biased region" description="Basic residues" evidence="1">
    <location>
        <begin position="215"/>
        <end position="225"/>
    </location>
</feature>
<feature type="non-terminal residue" evidence="2">
    <location>
        <position position="1"/>
    </location>
</feature>
<comment type="caution">
    <text evidence="2">The sequence shown here is derived from an EMBL/GenBank/DDBJ whole genome shotgun (WGS) entry which is preliminary data.</text>
</comment>
<feature type="compositionally biased region" description="Low complexity" evidence="1">
    <location>
        <begin position="33"/>
        <end position="54"/>
    </location>
</feature>
<dbReference type="EMBL" id="AGNL01038205">
    <property type="protein sequence ID" value="EJK53228.1"/>
    <property type="molecule type" value="Genomic_DNA"/>
</dbReference>
<evidence type="ECO:0000256" key="1">
    <source>
        <dbReference type="SAM" id="MobiDB-lite"/>
    </source>
</evidence>
<feature type="region of interest" description="Disordered" evidence="1">
    <location>
        <begin position="277"/>
        <end position="318"/>
    </location>
</feature>
<gene>
    <name evidence="2" type="ORF">THAOC_27385</name>
</gene>
<dbReference type="AlphaFoldDB" id="K0RHR5"/>
<feature type="compositionally biased region" description="Gly residues" evidence="1">
    <location>
        <begin position="227"/>
        <end position="237"/>
    </location>
</feature>
<feature type="compositionally biased region" description="Basic and acidic residues" evidence="1">
    <location>
        <begin position="153"/>
        <end position="169"/>
    </location>
</feature>
<reference evidence="2 3" key="1">
    <citation type="journal article" date="2012" name="Genome Biol.">
        <title>Genome and low-iron response of an oceanic diatom adapted to chronic iron limitation.</title>
        <authorList>
            <person name="Lommer M."/>
            <person name="Specht M."/>
            <person name="Roy A.S."/>
            <person name="Kraemer L."/>
            <person name="Andreson R."/>
            <person name="Gutowska M.A."/>
            <person name="Wolf J."/>
            <person name="Bergner S.V."/>
            <person name="Schilhabel M.B."/>
            <person name="Klostermeier U.C."/>
            <person name="Beiko R.G."/>
            <person name="Rosenstiel P."/>
            <person name="Hippler M."/>
            <person name="Laroche J."/>
        </authorList>
    </citation>
    <scope>NUCLEOTIDE SEQUENCE [LARGE SCALE GENOMIC DNA]</scope>
    <source>
        <strain evidence="2 3">CCMP1005</strain>
    </source>
</reference>
<dbReference type="Proteomes" id="UP000266841">
    <property type="component" value="Unassembled WGS sequence"/>
</dbReference>
<feature type="compositionally biased region" description="Basic and acidic residues" evidence="1">
    <location>
        <begin position="1"/>
        <end position="12"/>
    </location>
</feature>
<feature type="region of interest" description="Disordered" evidence="1">
    <location>
        <begin position="1"/>
        <end position="55"/>
    </location>
</feature>
<name>K0RHR5_THAOC</name>
<accession>K0RHR5</accession>
<sequence length="318" mass="32410">LRRDRQAAEDGKAAFSSPTSQSSSGERDLRHVPAPGIEGAAKGPAKAAVVGNAPEGRHDELDSILLSPGEVPRARIIHPAGHRAGGVGDVRAGSGGDADPVADAKQGGLADDELDSILSSPGDVPKRRKNDRRKSGIPAAGVSLGGKGTGRLSESKLASDSEEEKKEEKNDENDESSARFSAGDAVLHRRSTVRRTNAATVPGGDRPGEDARWAAARKKVGRRRSGIPGGLAGGGRGLVTPRGLVDDDEESLSSVTSDLSASVASVAVWTAAASFSPLRPGGPLAGGSGRTRPPSSGCPALVRASRPDPARVTTLCAS</sequence>
<feature type="compositionally biased region" description="Gly residues" evidence="1">
    <location>
        <begin position="83"/>
        <end position="96"/>
    </location>
</feature>
<keyword evidence="3" id="KW-1185">Reference proteome</keyword>
<organism evidence="2 3">
    <name type="scientific">Thalassiosira oceanica</name>
    <name type="common">Marine diatom</name>
    <dbReference type="NCBI Taxonomy" id="159749"/>
    <lineage>
        <taxon>Eukaryota</taxon>
        <taxon>Sar</taxon>
        <taxon>Stramenopiles</taxon>
        <taxon>Ochrophyta</taxon>
        <taxon>Bacillariophyta</taxon>
        <taxon>Coscinodiscophyceae</taxon>
        <taxon>Thalassiosirophycidae</taxon>
        <taxon>Thalassiosirales</taxon>
        <taxon>Thalassiosiraceae</taxon>
        <taxon>Thalassiosira</taxon>
    </lineage>
</organism>
<proteinExistence type="predicted"/>
<evidence type="ECO:0000313" key="3">
    <source>
        <dbReference type="Proteomes" id="UP000266841"/>
    </source>
</evidence>